<proteinExistence type="predicted"/>
<name>A0ABT6MS23_9GAMM</name>
<dbReference type="Proteomes" id="UP001160550">
    <property type="component" value="Unassembled WGS sequence"/>
</dbReference>
<dbReference type="RefSeq" id="WP_280942634.1">
    <property type="nucleotide sequence ID" value="NZ_JARYGX010000019.1"/>
</dbReference>
<accession>A0ABT6MS23</accession>
<evidence type="ECO:0000313" key="2">
    <source>
        <dbReference type="Proteomes" id="UP001160550"/>
    </source>
</evidence>
<sequence length="103" mass="10753">MSWDPFQREALEAMGLRLYTVQGGHADAPASVPEAAPGRTAPVSAADAAGGALLHALLRACGRRADDAEALALCVPAAAGLRDASARRALWPRLRALRARSVR</sequence>
<keyword evidence="2" id="KW-1185">Reference proteome</keyword>
<comment type="caution">
    <text evidence="1">The sequence shown here is derived from an EMBL/GenBank/DDBJ whole genome shotgun (WGS) entry which is preliminary data.</text>
</comment>
<evidence type="ECO:0000313" key="1">
    <source>
        <dbReference type="EMBL" id="MDH7453436.1"/>
    </source>
</evidence>
<gene>
    <name evidence="1" type="ORF">QF205_10200</name>
</gene>
<reference evidence="1" key="1">
    <citation type="journal article" date="2007" name="Int. J. Syst. Evol. Microbiol.">
        <title>Luteimonas composti sp. nov., a moderately thermophilic bacterium isolated from food waste.</title>
        <authorList>
            <person name="Young C.C."/>
            <person name="Kampfer P."/>
            <person name="Chen W.M."/>
            <person name="Yen W.S."/>
            <person name="Arun A.B."/>
            <person name="Lai W.A."/>
            <person name="Shen F.T."/>
            <person name="Rekha P.D."/>
            <person name="Lin K.Y."/>
            <person name="Chou J.H."/>
        </authorList>
    </citation>
    <scope>NUCLEOTIDE SEQUENCE</scope>
    <source>
        <strain evidence="1">CC-YY355</strain>
    </source>
</reference>
<organism evidence="1 2">
    <name type="scientific">Luteimonas composti</name>
    <dbReference type="NCBI Taxonomy" id="398257"/>
    <lineage>
        <taxon>Bacteria</taxon>
        <taxon>Pseudomonadati</taxon>
        <taxon>Pseudomonadota</taxon>
        <taxon>Gammaproteobacteria</taxon>
        <taxon>Lysobacterales</taxon>
        <taxon>Lysobacteraceae</taxon>
        <taxon>Luteimonas</taxon>
    </lineage>
</organism>
<dbReference type="EMBL" id="JARYGX010000019">
    <property type="protein sequence ID" value="MDH7453436.1"/>
    <property type="molecule type" value="Genomic_DNA"/>
</dbReference>
<reference evidence="1" key="2">
    <citation type="submission" date="2023-04" db="EMBL/GenBank/DDBJ databases">
        <authorList>
            <person name="Sun J.-Q."/>
        </authorList>
    </citation>
    <scope>NUCLEOTIDE SEQUENCE</scope>
    <source>
        <strain evidence="1">CC-YY355</strain>
    </source>
</reference>
<protein>
    <submittedName>
        <fullName evidence="1">Uncharacterized protein</fullName>
    </submittedName>
</protein>